<dbReference type="SUPFAM" id="SSF159888">
    <property type="entry name" value="YdhG-like"/>
    <property type="match status" value="1"/>
</dbReference>
<dbReference type="Pfam" id="PF08818">
    <property type="entry name" value="DUF1801"/>
    <property type="match status" value="1"/>
</dbReference>
<evidence type="ECO:0000259" key="1">
    <source>
        <dbReference type="Pfam" id="PF08818"/>
    </source>
</evidence>
<evidence type="ECO:0000313" key="2">
    <source>
        <dbReference type="EMBL" id="VAV85152.1"/>
    </source>
</evidence>
<proteinExistence type="predicted"/>
<gene>
    <name evidence="2" type="ORF">MNBD_BACTEROID02-1469</name>
</gene>
<dbReference type="AlphaFoldDB" id="A0A3B0QXY2"/>
<accession>A0A3B0QXY2</accession>
<sequence>MKPVEEYLLNQREPYQSIMLYVRSVILKTLPDVEEKYNYGIPFYHYNKKPLCYINILKGTNFVDIAFVQGVFLEDKYLDLKDYNKRKQVRSIQIRSLEEFNELLFVDILKEASILLDKSRKAWNPRIKF</sequence>
<reference evidence="2" key="1">
    <citation type="submission" date="2018-06" db="EMBL/GenBank/DDBJ databases">
        <authorList>
            <person name="Zhirakovskaya E."/>
        </authorList>
    </citation>
    <scope>NUCLEOTIDE SEQUENCE</scope>
</reference>
<organism evidence="2">
    <name type="scientific">hydrothermal vent metagenome</name>
    <dbReference type="NCBI Taxonomy" id="652676"/>
    <lineage>
        <taxon>unclassified sequences</taxon>
        <taxon>metagenomes</taxon>
        <taxon>ecological metagenomes</taxon>
    </lineage>
</organism>
<dbReference type="EMBL" id="UOEB01000205">
    <property type="protein sequence ID" value="VAV85152.1"/>
    <property type="molecule type" value="Genomic_DNA"/>
</dbReference>
<name>A0A3B0QXY2_9ZZZZ</name>
<protein>
    <recommendedName>
        <fullName evidence="1">YdhG-like domain-containing protein</fullName>
    </recommendedName>
</protein>
<dbReference type="Gene3D" id="3.90.1150.200">
    <property type="match status" value="1"/>
</dbReference>
<dbReference type="InterPro" id="IPR014922">
    <property type="entry name" value="YdhG-like"/>
</dbReference>
<feature type="domain" description="YdhG-like" evidence="1">
    <location>
        <begin position="16"/>
        <end position="112"/>
    </location>
</feature>